<sequence length="104" mass="11295">MTALTLPGYAFLGFTCAHRVTAGAVVCDNNEWREVSEVLDERLHAGIAIITFAVDGTFIHVRPSARLLVCARETPDPCERHKTPQPLANLPAAYPSPVAPEGER</sequence>
<dbReference type="EMBL" id="VAWE01000004">
    <property type="protein sequence ID" value="TLQ38855.1"/>
    <property type="molecule type" value="Genomic_DNA"/>
</dbReference>
<proteinExistence type="predicted"/>
<evidence type="ECO:0000256" key="1">
    <source>
        <dbReference type="SAM" id="MobiDB-lite"/>
    </source>
</evidence>
<feature type="region of interest" description="Disordered" evidence="1">
    <location>
        <begin position="80"/>
        <end position="104"/>
    </location>
</feature>
<organism evidence="2 3">
    <name type="scientific">Streptomyces marianii</name>
    <dbReference type="NCBI Taxonomy" id="1817406"/>
    <lineage>
        <taxon>Bacteria</taxon>
        <taxon>Bacillati</taxon>
        <taxon>Actinomycetota</taxon>
        <taxon>Actinomycetes</taxon>
        <taxon>Kitasatosporales</taxon>
        <taxon>Streptomycetaceae</taxon>
        <taxon>Streptomyces</taxon>
    </lineage>
</organism>
<keyword evidence="3" id="KW-1185">Reference proteome</keyword>
<evidence type="ECO:0000313" key="3">
    <source>
        <dbReference type="Proteomes" id="UP000305921"/>
    </source>
</evidence>
<accession>A0A5R9DT77</accession>
<name>A0A5R9DT77_9ACTN</name>
<gene>
    <name evidence="2" type="ORF">FEF34_40305</name>
</gene>
<reference evidence="2 3" key="1">
    <citation type="submission" date="2019-05" db="EMBL/GenBank/DDBJ databases">
        <title>Streptomyces marianii sp. nov., a novel marine actinomycete from southern coast of India.</title>
        <authorList>
            <person name="Iniyan A.M."/>
            <person name="Wink J."/>
            <person name="Ramprasad E."/>
            <person name="Ramana C.V."/>
            <person name="Bunk B."/>
            <person name="Sproer C."/>
            <person name="Joseph F.-J.R.S."/>
            <person name="Vincent S.G.P."/>
        </authorList>
    </citation>
    <scope>NUCLEOTIDE SEQUENCE [LARGE SCALE GENOMIC DNA]</scope>
    <source>
        <strain evidence="2 3">ICN19</strain>
    </source>
</reference>
<dbReference type="RefSeq" id="WP_138058423.1">
    <property type="nucleotide sequence ID" value="NZ_VAWE01000004.1"/>
</dbReference>
<evidence type="ECO:0000313" key="2">
    <source>
        <dbReference type="EMBL" id="TLQ38855.1"/>
    </source>
</evidence>
<dbReference type="AlphaFoldDB" id="A0A5R9DT77"/>
<comment type="caution">
    <text evidence="2">The sequence shown here is derived from an EMBL/GenBank/DDBJ whole genome shotgun (WGS) entry which is preliminary data.</text>
</comment>
<protein>
    <submittedName>
        <fullName evidence="2">Uncharacterized protein</fullName>
    </submittedName>
</protein>
<dbReference type="Proteomes" id="UP000305921">
    <property type="component" value="Unassembled WGS sequence"/>
</dbReference>